<feature type="repeat" description="WD" evidence="3">
    <location>
        <begin position="1258"/>
        <end position="1299"/>
    </location>
</feature>
<feature type="domain" description="Nephrocystin 3-like N-terminal" evidence="4">
    <location>
        <begin position="238"/>
        <end position="392"/>
    </location>
</feature>
<evidence type="ECO:0000313" key="5">
    <source>
        <dbReference type="EMBL" id="CCO31557.1"/>
    </source>
</evidence>
<comment type="caution">
    <text evidence="5">The sequence shown here is derived from an EMBL/GenBank/DDBJ whole genome shotgun (WGS) entry which is preliminary data.</text>
</comment>
<name>M5C6Q6_THACB</name>
<dbReference type="EMBL" id="CAOJ01008394">
    <property type="protein sequence ID" value="CCO31557.1"/>
    <property type="molecule type" value="Genomic_DNA"/>
</dbReference>
<dbReference type="InterPro" id="IPR019775">
    <property type="entry name" value="WD40_repeat_CS"/>
</dbReference>
<dbReference type="SUPFAM" id="SSF52540">
    <property type="entry name" value="P-loop containing nucleoside triphosphate hydrolases"/>
    <property type="match status" value="1"/>
</dbReference>
<dbReference type="InterPro" id="IPR036322">
    <property type="entry name" value="WD40_repeat_dom_sf"/>
</dbReference>
<dbReference type="PROSITE" id="PS50082">
    <property type="entry name" value="WD_REPEATS_2"/>
    <property type="match status" value="9"/>
</dbReference>
<keyword evidence="2" id="KW-0677">Repeat</keyword>
<keyword evidence="1 3" id="KW-0853">WD repeat</keyword>
<evidence type="ECO:0000256" key="1">
    <source>
        <dbReference type="ARBA" id="ARBA00022574"/>
    </source>
</evidence>
<dbReference type="PROSITE" id="PS00678">
    <property type="entry name" value="WD_REPEATS_1"/>
    <property type="match status" value="7"/>
</dbReference>
<dbReference type="InterPro" id="IPR027417">
    <property type="entry name" value="P-loop_NTPase"/>
</dbReference>
<dbReference type="HOGENOM" id="CLU_000288_6_3_1"/>
<dbReference type="Proteomes" id="UP000012065">
    <property type="component" value="Unassembled WGS sequence"/>
</dbReference>
<feature type="repeat" description="WD" evidence="3">
    <location>
        <begin position="1043"/>
        <end position="1084"/>
    </location>
</feature>
<dbReference type="SMART" id="SM00320">
    <property type="entry name" value="WD40"/>
    <property type="match status" value="13"/>
</dbReference>
<gene>
    <name evidence="5" type="ORF">BN14_05602</name>
</gene>
<dbReference type="InterPro" id="IPR001680">
    <property type="entry name" value="WD40_rpt"/>
</dbReference>
<sequence length="1448" mass="159163">MGLLSLSQAIDRSKAKVKGWLKIDPKSTVSNITPVVRDMWPGLRSLLTQLESATGDFGPLKSAVGALASLVDAFERDHQEQKEYIEARKGIDRILKDISAHMQNPVPQMMTKSVGLICMYAHPGLARHTTDQIFRDIKSEVAVMEGKQGLGTERRLWNAMRGLDGIMDCCQRVYGHLERLTLNLNLDILQGINEQAINANLTRMSPSMAAAYNSAESDDIKRGKCTPGTRKVQIELLLKWARTTDAGKTCWMNGMAGTGKTTIAYTVCSKLEVECQLGASFFCSRTIPECRQVKHIIPSIAYQLARFSLPFRCALARSLQKDPDAHTRALAVQYHKLIVEPLTEVQRSLPEDFIVVIDALDECENEDSVGQVLDLLLSNADKLPIRYLISSRPENEITRKMAKRLEGQDEAYLVLHNLDSSSVRVDIEAYMRADLKDIPLSEDRWQSLLERSGVLFIYASTICRFIRQGYATHTLDEAVNTICKSNSIPMQRDNPIDMLYLTILENAFERSAISEDNIKRTKDMLEMVICAIEPMTTDAMASLLDLKSGEQVYALLQPLRSVLNIPTATGVVTTLHASFPDFMLSSKRSQRFCCNPPARHTTMALACLSIVDQAEPKVNICSLPSSYMLDSEIGDLKQRVSRSITPALTYACRYWPAHLTLGEPRDGLINHVHQFFESKLLLWMEVMSLTGHMRYSTRIIMDVEKWCSERQAPEGVTKLAHDASQFVSIYANHPVSQSTPHIYVSMLPFWPRSRPISVAYRPRTTGLVQPTGTGFDRRRLALIATWKVSTRSVRSISLSADGTRLVVPTESGIDVYDTTTGESVLSLADERAQVVSYVAISPDGTQVAFGVQYGTPYLWDIVNEGKVTPLLPNVISRASSISFSPDGLHVACSSSNRNAYICKLWQDSGSAVLLKGHDGQIYSVTFSPNGKHLATGSADKTVRVWDVQTGKPVGDPFEGHSNCVRMLSYSPDGSRLASASDDQTIQVWDPQTGKIVLGPLTGHSHWVLSATFSPNGTLIASGSRDRTIRVYDAQTGQTAFGPLEGHTDRVNSVIFSPDSTRLYSCSYDGTVRVWNMQDFDSSKPLSSGPVALTAINSIRYSPSGLRAVSGSDDGSVHVWDVRTGGLVLGPMRGHEEFVLSVDYSPSDQYIASGSSDKSLRIWDANTGKDMHGPMNAHSWVVSCVRFSSDSSVVVSGSYDATVRMWDVATGQHVMKLLEGDDWILSVGFSPDGHKVVCGSETKLHVVDRHTGNAVIEPITGHSSWIRSAEFSPDGKRLVSGSSDKTVRIWDAQTGKQLVVCGDNHAFHSDFVFSVGFSPNGLFVASGSLDRTFSPDGSHLASCSSDGAIRFWDASSCKASLQGDVDPSAGKGVAPGSSPNHDYNCDWWRVDEDGWVVGSHGRRLAWVPSELHASLKFPLTSSLITANGHYELVANGAKVGESWAGCYRP</sequence>
<dbReference type="PANTHER" id="PTHR19848">
    <property type="entry name" value="WD40 REPEAT PROTEIN"/>
    <property type="match status" value="1"/>
</dbReference>
<evidence type="ECO:0000256" key="3">
    <source>
        <dbReference type="PROSITE-ProRule" id="PRU00221"/>
    </source>
</evidence>
<feature type="repeat" description="WD" evidence="3">
    <location>
        <begin position="1131"/>
        <end position="1172"/>
    </location>
</feature>
<dbReference type="InterPro" id="IPR020472">
    <property type="entry name" value="WD40_PAC1"/>
</dbReference>
<evidence type="ECO:0000256" key="2">
    <source>
        <dbReference type="ARBA" id="ARBA00022737"/>
    </source>
</evidence>
<dbReference type="Gene3D" id="2.130.10.10">
    <property type="entry name" value="YVTN repeat-like/Quinoprotein amine dehydrogenase"/>
    <property type="match status" value="5"/>
</dbReference>
<feature type="repeat" description="WD" evidence="3">
    <location>
        <begin position="1332"/>
        <end position="1361"/>
    </location>
</feature>
<evidence type="ECO:0000259" key="4">
    <source>
        <dbReference type="Pfam" id="PF24883"/>
    </source>
</evidence>
<feature type="repeat" description="WD" evidence="3">
    <location>
        <begin position="1174"/>
        <end position="1215"/>
    </location>
</feature>
<accession>M5C6Q6</accession>
<dbReference type="InterPro" id="IPR015943">
    <property type="entry name" value="WD40/YVTN_repeat-like_dom_sf"/>
</dbReference>
<evidence type="ECO:0000313" key="6">
    <source>
        <dbReference type="Proteomes" id="UP000012065"/>
    </source>
</evidence>
<dbReference type="InterPro" id="IPR056884">
    <property type="entry name" value="NPHP3-like_N"/>
</dbReference>
<dbReference type="CDD" id="cd00200">
    <property type="entry name" value="WD40"/>
    <property type="match status" value="2"/>
</dbReference>
<feature type="repeat" description="WD" evidence="3">
    <location>
        <begin position="957"/>
        <end position="998"/>
    </location>
</feature>
<dbReference type="Gene3D" id="3.40.50.300">
    <property type="entry name" value="P-loop containing nucleotide triphosphate hydrolases"/>
    <property type="match status" value="1"/>
</dbReference>
<proteinExistence type="predicted"/>
<dbReference type="Pfam" id="PF00400">
    <property type="entry name" value="WD40"/>
    <property type="match status" value="10"/>
</dbReference>
<organism evidence="5 6">
    <name type="scientific">Thanatephorus cucumeris (strain AG1-IB / isolate 7/3/14)</name>
    <name type="common">Lettuce bottom rot fungus</name>
    <name type="synonym">Rhizoctonia solani</name>
    <dbReference type="NCBI Taxonomy" id="1108050"/>
    <lineage>
        <taxon>Eukaryota</taxon>
        <taxon>Fungi</taxon>
        <taxon>Dikarya</taxon>
        <taxon>Basidiomycota</taxon>
        <taxon>Agaricomycotina</taxon>
        <taxon>Agaricomycetes</taxon>
        <taxon>Cantharellales</taxon>
        <taxon>Ceratobasidiaceae</taxon>
        <taxon>Rhizoctonia</taxon>
        <taxon>Rhizoctonia solani AG-1</taxon>
    </lineage>
</organism>
<reference evidence="5 6" key="1">
    <citation type="journal article" date="2013" name="J. Biotechnol.">
        <title>Establishment and interpretation of the genome sequence of the phytopathogenic fungus Rhizoctonia solani AG1-IB isolate 7/3/14.</title>
        <authorList>
            <person name="Wibberg D.W."/>
            <person name="Jelonek L.J."/>
            <person name="Rupp O.R."/>
            <person name="Hennig M.H."/>
            <person name="Eikmeyer F.E."/>
            <person name="Goesmann A.G."/>
            <person name="Hartmann A.H."/>
            <person name="Borriss R.B."/>
            <person name="Grosch R.G."/>
            <person name="Puehler A.P."/>
            <person name="Schlueter A.S."/>
        </authorList>
    </citation>
    <scope>NUCLEOTIDE SEQUENCE [LARGE SCALE GENOMIC DNA]</scope>
    <source>
        <strain evidence="6">AG1-IB / isolate 7/3/14</strain>
    </source>
</reference>
<dbReference type="PANTHER" id="PTHR19848:SF8">
    <property type="entry name" value="F-BOX AND WD REPEAT DOMAIN CONTAINING 7"/>
    <property type="match status" value="1"/>
</dbReference>
<feature type="repeat" description="WD" evidence="3">
    <location>
        <begin position="914"/>
        <end position="955"/>
    </location>
</feature>
<feature type="repeat" description="WD" evidence="3">
    <location>
        <begin position="1095"/>
        <end position="1129"/>
    </location>
</feature>
<dbReference type="Pfam" id="PF24883">
    <property type="entry name" value="NPHP3_N"/>
    <property type="match status" value="1"/>
</dbReference>
<dbReference type="PROSITE" id="PS50294">
    <property type="entry name" value="WD_REPEATS_REGION"/>
    <property type="match status" value="8"/>
</dbReference>
<dbReference type="InterPro" id="IPR011047">
    <property type="entry name" value="Quinoprotein_ADH-like_sf"/>
</dbReference>
<protein>
    <recommendedName>
        <fullName evidence="4">Nephrocystin 3-like N-terminal domain-containing protein</fullName>
    </recommendedName>
</protein>
<dbReference type="SUPFAM" id="SSF50978">
    <property type="entry name" value="WD40 repeat-like"/>
    <property type="match status" value="1"/>
</dbReference>
<dbReference type="SUPFAM" id="SSF50998">
    <property type="entry name" value="Quinoprotein alcohol dehydrogenase-like"/>
    <property type="match status" value="1"/>
</dbReference>
<dbReference type="PRINTS" id="PR00320">
    <property type="entry name" value="GPROTEINBRPT"/>
</dbReference>
<feature type="repeat" description="WD" evidence="3">
    <location>
        <begin position="1000"/>
        <end position="1041"/>
    </location>
</feature>